<feature type="domain" description="E3 ubiquitin-protein ligase RFWD3-like WD40" evidence="5">
    <location>
        <begin position="260"/>
        <end position="420"/>
    </location>
</feature>
<dbReference type="Pfam" id="PF23419">
    <property type="entry name" value="WD40_RFWD3"/>
    <property type="match status" value="1"/>
</dbReference>
<gene>
    <name evidence="6" type="ORF">RJ640_007124</name>
</gene>
<dbReference type="GO" id="GO:0016567">
    <property type="term" value="P:protein ubiquitination"/>
    <property type="evidence" value="ECO:0007669"/>
    <property type="project" value="InterPro"/>
</dbReference>
<feature type="compositionally biased region" description="Polar residues" evidence="4">
    <location>
        <begin position="65"/>
        <end position="81"/>
    </location>
</feature>
<dbReference type="InterPro" id="IPR056527">
    <property type="entry name" value="WD40_RFWD3"/>
</dbReference>
<dbReference type="SUPFAM" id="SSF50978">
    <property type="entry name" value="WD40 repeat-like"/>
    <property type="match status" value="1"/>
</dbReference>
<dbReference type="InterPro" id="IPR015943">
    <property type="entry name" value="WD40/YVTN_repeat-like_dom_sf"/>
</dbReference>
<sequence length="487" mass="53055">MELAEEDQLLQLLDDVSNGAVPGDESDSDESESDGWESDSDESDSDDSDEEEEEGGEDVAEIVPATTSPRVPTGGPPTTMQEGVIDKGGEDISVNCKNGSEEEASGGGEWNRSEVDVDFALKWNGPIFSDEQNCSEKTRLLEDKCASLEQKNDYCSRKEVDWQRREADLHLQVDQLTERTRYLEGLLEDKQRRSFGLFTANGSCQGQAILGHNLDSDFGKPGPLTNFVLQLLLLMMKRISFCLGAGLALEFAAAFNELHMDGARYVDVDASSQIVIIARRLSGMAGRHLLTKVSLIDPHEKENIELPSSTKAVRDLRASPHSRLALVATLGKKLSVISTESNNTILSYDLPAAAWSCSWDISSLHYVYTGLQNGMVLAFDMRQTRRPVESMAGLTCNPIHTLHSLSPDSTVPSGVRTILSASSVGLCEWNFGASEQSMFLGNGGETAIQLIPGTVSRIPDDRSIAFSSQSPICNYKLILDLKNGNGP</sequence>
<comment type="catalytic activity">
    <reaction evidence="1">
        <text>S-ubiquitinyl-[E2 ubiquitin-conjugating enzyme]-L-cysteine + [acceptor protein]-L-lysine = [E2 ubiquitin-conjugating enzyme]-L-cysteine + N(6)-ubiquitinyl-[acceptor protein]-L-lysine.</text>
        <dbReference type="EC" id="2.3.2.27"/>
    </reaction>
</comment>
<reference evidence="6" key="1">
    <citation type="submission" date="2022-12" db="EMBL/GenBank/DDBJ databases">
        <title>Draft genome assemblies for two species of Escallonia (Escalloniales).</title>
        <authorList>
            <person name="Chanderbali A."/>
            <person name="Dervinis C."/>
            <person name="Anghel I."/>
            <person name="Soltis D."/>
            <person name="Soltis P."/>
            <person name="Zapata F."/>
        </authorList>
    </citation>
    <scope>NUCLEOTIDE SEQUENCE</scope>
    <source>
        <strain evidence="6">UCBG92.1500</strain>
        <tissue evidence="6">Leaf</tissue>
    </source>
</reference>
<dbReference type="Gene3D" id="2.130.10.10">
    <property type="entry name" value="YVTN repeat-like/Quinoprotein amine dehydrogenase"/>
    <property type="match status" value="1"/>
</dbReference>
<evidence type="ECO:0000256" key="4">
    <source>
        <dbReference type="SAM" id="MobiDB-lite"/>
    </source>
</evidence>
<proteinExistence type="predicted"/>
<feature type="compositionally biased region" description="Acidic residues" evidence="4">
    <location>
        <begin position="24"/>
        <end position="60"/>
    </location>
</feature>
<dbReference type="GO" id="GO:0061630">
    <property type="term" value="F:ubiquitin protein ligase activity"/>
    <property type="evidence" value="ECO:0007669"/>
    <property type="project" value="UniProtKB-EC"/>
</dbReference>
<accession>A0AA88S045</accession>
<dbReference type="PANTHER" id="PTHR16047">
    <property type="entry name" value="RFWD3 PROTEIN"/>
    <property type="match status" value="1"/>
</dbReference>
<organism evidence="6 7">
    <name type="scientific">Escallonia rubra</name>
    <dbReference type="NCBI Taxonomy" id="112253"/>
    <lineage>
        <taxon>Eukaryota</taxon>
        <taxon>Viridiplantae</taxon>
        <taxon>Streptophyta</taxon>
        <taxon>Embryophyta</taxon>
        <taxon>Tracheophyta</taxon>
        <taxon>Spermatophyta</taxon>
        <taxon>Magnoliopsida</taxon>
        <taxon>eudicotyledons</taxon>
        <taxon>Gunneridae</taxon>
        <taxon>Pentapetalae</taxon>
        <taxon>asterids</taxon>
        <taxon>campanulids</taxon>
        <taxon>Escalloniales</taxon>
        <taxon>Escalloniaceae</taxon>
        <taxon>Escallonia</taxon>
    </lineage>
</organism>
<evidence type="ECO:0000313" key="6">
    <source>
        <dbReference type="EMBL" id="KAK2981190.1"/>
    </source>
</evidence>
<comment type="subcellular location">
    <subcellularLocation>
        <location evidence="3">Nucleus</location>
        <location evidence="3">Nuclear body</location>
    </subcellularLocation>
</comment>
<comment type="caution">
    <text evidence="6">The sequence shown here is derived from an EMBL/GenBank/DDBJ whole genome shotgun (WGS) entry which is preliminary data.</text>
</comment>
<dbReference type="AlphaFoldDB" id="A0AA88S045"/>
<dbReference type="Proteomes" id="UP001187471">
    <property type="component" value="Unassembled WGS sequence"/>
</dbReference>
<dbReference type="EC" id="2.3.2.27" evidence="2"/>
<evidence type="ECO:0000259" key="5">
    <source>
        <dbReference type="Pfam" id="PF23419"/>
    </source>
</evidence>
<evidence type="ECO:0000256" key="2">
    <source>
        <dbReference type="ARBA" id="ARBA00012483"/>
    </source>
</evidence>
<dbReference type="GO" id="GO:0036297">
    <property type="term" value="P:interstrand cross-link repair"/>
    <property type="evidence" value="ECO:0007669"/>
    <property type="project" value="InterPro"/>
</dbReference>
<dbReference type="PANTHER" id="PTHR16047:SF13">
    <property type="entry name" value="E3 UBIQUITIN-PROTEIN LIGASE RFWD3"/>
    <property type="match status" value="1"/>
</dbReference>
<evidence type="ECO:0000256" key="3">
    <source>
        <dbReference type="ARBA" id="ARBA00034306"/>
    </source>
</evidence>
<protein>
    <recommendedName>
        <fullName evidence="2">RING-type E3 ubiquitin transferase</fullName>
        <ecNumber evidence="2">2.3.2.27</ecNumber>
    </recommendedName>
</protein>
<dbReference type="GO" id="GO:0016604">
    <property type="term" value="C:nuclear body"/>
    <property type="evidence" value="ECO:0007669"/>
    <property type="project" value="UniProtKB-SubCell"/>
</dbReference>
<dbReference type="InterPro" id="IPR036322">
    <property type="entry name" value="WD40_repeat_dom_sf"/>
</dbReference>
<feature type="region of interest" description="Disordered" evidence="4">
    <location>
        <begin position="1"/>
        <end position="110"/>
    </location>
</feature>
<dbReference type="InterPro" id="IPR037381">
    <property type="entry name" value="RFWD3"/>
</dbReference>
<dbReference type="EMBL" id="JAVXUO010001549">
    <property type="protein sequence ID" value="KAK2981190.1"/>
    <property type="molecule type" value="Genomic_DNA"/>
</dbReference>
<evidence type="ECO:0000313" key="7">
    <source>
        <dbReference type="Proteomes" id="UP001187471"/>
    </source>
</evidence>
<keyword evidence="7" id="KW-1185">Reference proteome</keyword>
<evidence type="ECO:0000256" key="1">
    <source>
        <dbReference type="ARBA" id="ARBA00000900"/>
    </source>
</evidence>
<name>A0AA88S045_9ASTE</name>